<comment type="function">
    <text evidence="5">Mediates the mercuric-dependent induction of mercury resistance operon. In the absence of mercury MerR represses transcription by binding tightly to the mer operator region; when mercury is present the dimeric complex binds a single ion and becomes a potent transcriptional activator, while remaining bound to the mer site.</text>
</comment>
<dbReference type="Proteomes" id="UP000614490">
    <property type="component" value="Unassembled WGS sequence"/>
</dbReference>
<keyword evidence="2" id="KW-0475">Mercuric resistance</keyword>
<dbReference type="SMART" id="SM00422">
    <property type="entry name" value="HTH_MERR"/>
    <property type="match status" value="1"/>
</dbReference>
<name>A0A931MW87_9BACI</name>
<evidence type="ECO:0000259" key="6">
    <source>
        <dbReference type="PROSITE" id="PS50937"/>
    </source>
</evidence>
<dbReference type="CDD" id="cd04783">
    <property type="entry name" value="HTH_MerR1"/>
    <property type="match status" value="1"/>
</dbReference>
<sequence length="134" mass="15717">MEIRISELAERCNVNKETIRYYERKSLIPEPYRNSSGYRIYGAQTVKRVHFIKKMQDLGFSLSEIHKLLGIVDKDSGRCEDMYQFISEKQQDVEKKINDLQHIQKVLDDLKNCCPNERDLYACPIIENVLGDDS</sequence>
<dbReference type="NCBIfam" id="TIGR02051">
    <property type="entry name" value="MerR"/>
    <property type="match status" value="1"/>
</dbReference>
<dbReference type="InterPro" id="IPR009061">
    <property type="entry name" value="DNA-bd_dom_put_sf"/>
</dbReference>
<evidence type="ECO:0000256" key="5">
    <source>
        <dbReference type="ARBA" id="ARBA00024874"/>
    </source>
</evidence>
<dbReference type="PANTHER" id="PTHR30204">
    <property type="entry name" value="REDOX-CYCLING DRUG-SENSING TRANSCRIPTIONAL ACTIVATOR SOXR"/>
    <property type="match status" value="1"/>
</dbReference>
<evidence type="ECO:0000256" key="1">
    <source>
        <dbReference type="ARBA" id="ARBA00017146"/>
    </source>
</evidence>
<keyword evidence="8" id="KW-1185">Reference proteome</keyword>
<dbReference type="SUPFAM" id="SSF46955">
    <property type="entry name" value="Putative DNA-binding domain"/>
    <property type="match status" value="1"/>
</dbReference>
<feature type="domain" description="HTH merR-type" evidence="6">
    <location>
        <begin position="1"/>
        <end position="71"/>
    </location>
</feature>
<dbReference type="Pfam" id="PF13411">
    <property type="entry name" value="MerR_1"/>
    <property type="match status" value="1"/>
</dbReference>
<dbReference type="PANTHER" id="PTHR30204:SF92">
    <property type="entry name" value="HTH-TYPE TRANSCRIPTIONAL REGULATOR ZNTR"/>
    <property type="match status" value="1"/>
</dbReference>
<dbReference type="AlphaFoldDB" id="A0A931MW87"/>
<dbReference type="GO" id="GO:0045340">
    <property type="term" value="F:mercury ion binding"/>
    <property type="evidence" value="ECO:0007669"/>
    <property type="project" value="InterPro"/>
</dbReference>
<dbReference type="GO" id="GO:0046689">
    <property type="term" value="P:response to mercury ion"/>
    <property type="evidence" value="ECO:0007669"/>
    <property type="project" value="UniProtKB-KW"/>
</dbReference>
<evidence type="ECO:0000256" key="4">
    <source>
        <dbReference type="ARBA" id="ARBA00023125"/>
    </source>
</evidence>
<dbReference type="InterPro" id="IPR047057">
    <property type="entry name" value="MerR_fam"/>
</dbReference>
<dbReference type="EMBL" id="JADZSC010000003">
    <property type="protein sequence ID" value="MBH0231447.1"/>
    <property type="molecule type" value="Genomic_DNA"/>
</dbReference>
<reference evidence="7 8" key="1">
    <citation type="journal article" date="2005" name="Int. J. Syst. Evol. Microbiol.">
        <title>Halobacillus yeomjeoni sp. nov., isolated from a marine solar saltern in Korea.</title>
        <authorList>
            <person name="Yoon J.H."/>
            <person name="Kang S.J."/>
            <person name="Lee C.H."/>
            <person name="Oh H.W."/>
            <person name="Oh T.K."/>
        </authorList>
    </citation>
    <scope>NUCLEOTIDE SEQUENCE [LARGE SCALE GENOMIC DNA]</scope>
    <source>
        <strain evidence="7 8">KCTC 3957</strain>
    </source>
</reference>
<dbReference type="PRINTS" id="PR00040">
    <property type="entry name" value="HTHMERR"/>
</dbReference>
<keyword evidence="4" id="KW-0238">DNA-binding</keyword>
<dbReference type="PROSITE" id="PS50937">
    <property type="entry name" value="HTH_MERR_2"/>
    <property type="match status" value="1"/>
</dbReference>
<protein>
    <recommendedName>
        <fullName evidence="1">Mercuric resistance operon regulatory protein</fullName>
    </recommendedName>
</protein>
<organism evidence="7 8">
    <name type="scientific">Halobacillus yeomjeoni</name>
    <dbReference type="NCBI Taxonomy" id="311194"/>
    <lineage>
        <taxon>Bacteria</taxon>
        <taxon>Bacillati</taxon>
        <taxon>Bacillota</taxon>
        <taxon>Bacilli</taxon>
        <taxon>Bacillales</taxon>
        <taxon>Bacillaceae</taxon>
        <taxon>Halobacillus</taxon>
    </lineage>
</organism>
<evidence type="ECO:0000313" key="7">
    <source>
        <dbReference type="EMBL" id="MBH0231447.1"/>
    </source>
</evidence>
<evidence type="ECO:0000256" key="2">
    <source>
        <dbReference type="ARBA" id="ARBA00022466"/>
    </source>
</evidence>
<dbReference type="RefSeq" id="WP_197318071.1">
    <property type="nucleotide sequence ID" value="NZ_JADZSC010000003.1"/>
</dbReference>
<comment type="caution">
    <text evidence="7">The sequence shown here is derived from an EMBL/GenBank/DDBJ whole genome shotgun (WGS) entry which is preliminary data.</text>
</comment>
<dbReference type="GO" id="GO:0003700">
    <property type="term" value="F:DNA-binding transcription factor activity"/>
    <property type="evidence" value="ECO:0007669"/>
    <property type="project" value="InterPro"/>
</dbReference>
<accession>A0A931MW87</accession>
<dbReference type="Gene3D" id="1.10.1660.10">
    <property type="match status" value="1"/>
</dbReference>
<evidence type="ECO:0000313" key="8">
    <source>
        <dbReference type="Proteomes" id="UP000614490"/>
    </source>
</evidence>
<dbReference type="InterPro" id="IPR000551">
    <property type="entry name" value="MerR-type_HTH_dom"/>
</dbReference>
<keyword evidence="3" id="KW-0476">Mercury</keyword>
<evidence type="ECO:0000256" key="3">
    <source>
        <dbReference type="ARBA" id="ARBA00022914"/>
    </source>
</evidence>
<gene>
    <name evidence="7" type="primary">merR</name>
    <name evidence="7" type="ORF">H0267_14565</name>
</gene>
<proteinExistence type="predicted"/>
<dbReference type="InterPro" id="IPR011794">
    <property type="entry name" value="MerR"/>
</dbReference>
<dbReference type="GO" id="GO:0003677">
    <property type="term" value="F:DNA binding"/>
    <property type="evidence" value="ECO:0007669"/>
    <property type="project" value="UniProtKB-KW"/>
</dbReference>